<dbReference type="PANTHER" id="PTHR33695:SF1">
    <property type="entry name" value="LIPOPROTEIN SIGNAL PEPTIDASE"/>
    <property type="match status" value="1"/>
</dbReference>
<evidence type="ECO:0000256" key="3">
    <source>
        <dbReference type="ARBA" id="ARBA00022670"/>
    </source>
</evidence>
<comment type="similarity">
    <text evidence="1 9 10">Belongs to the peptidase A8 family.</text>
</comment>
<keyword evidence="4 9" id="KW-0812">Transmembrane</keyword>
<comment type="caution">
    <text evidence="9">Lacks conserved residue(s) required for the propagation of feature annotation.</text>
</comment>
<dbReference type="GO" id="GO:0004190">
    <property type="term" value="F:aspartic-type endopeptidase activity"/>
    <property type="evidence" value="ECO:0007669"/>
    <property type="project" value="UniProtKB-UniRule"/>
</dbReference>
<comment type="subcellular location">
    <subcellularLocation>
        <location evidence="9">Cell membrane</location>
        <topology evidence="9">Multi-pass membrane protein</topology>
    </subcellularLocation>
</comment>
<organism evidence="11 12">
    <name type="scientific">Agrococcus baldri</name>
    <dbReference type="NCBI Taxonomy" id="153730"/>
    <lineage>
        <taxon>Bacteria</taxon>
        <taxon>Bacillati</taxon>
        <taxon>Actinomycetota</taxon>
        <taxon>Actinomycetes</taxon>
        <taxon>Micrococcales</taxon>
        <taxon>Microbacteriaceae</taxon>
        <taxon>Agrococcus</taxon>
    </lineage>
</organism>
<evidence type="ECO:0000256" key="6">
    <source>
        <dbReference type="ARBA" id="ARBA00022801"/>
    </source>
</evidence>
<dbReference type="PROSITE" id="PS00855">
    <property type="entry name" value="SPASE_II"/>
    <property type="match status" value="1"/>
</dbReference>
<dbReference type="EMBL" id="BJUU01000022">
    <property type="protein sequence ID" value="GEK81238.1"/>
    <property type="molecule type" value="Genomic_DNA"/>
</dbReference>
<feature type="transmembrane region" description="Helical" evidence="9">
    <location>
        <begin position="50"/>
        <end position="78"/>
    </location>
</feature>
<keyword evidence="8 9" id="KW-0472">Membrane</keyword>
<keyword evidence="12" id="KW-1185">Reference proteome</keyword>
<evidence type="ECO:0000256" key="8">
    <source>
        <dbReference type="ARBA" id="ARBA00023136"/>
    </source>
</evidence>
<dbReference type="Pfam" id="PF01252">
    <property type="entry name" value="Peptidase_A8"/>
    <property type="match status" value="1"/>
</dbReference>
<comment type="catalytic activity">
    <reaction evidence="9">
        <text>Release of signal peptides from bacterial membrane prolipoproteins. Hydrolyzes -Xaa-Yaa-Zaa-|-(S,diacylglyceryl)Cys-, in which Xaa is hydrophobic (preferably Leu), and Yaa (Ala or Ser) and Zaa (Gly or Ala) have small, neutral side chains.</text>
        <dbReference type="EC" id="3.4.23.36"/>
    </reaction>
</comment>
<name>A0AA87USV2_9MICO</name>
<dbReference type="GO" id="GO:0005886">
    <property type="term" value="C:plasma membrane"/>
    <property type="evidence" value="ECO:0007669"/>
    <property type="project" value="UniProtKB-SubCell"/>
</dbReference>
<evidence type="ECO:0000256" key="9">
    <source>
        <dbReference type="HAMAP-Rule" id="MF_00161"/>
    </source>
</evidence>
<evidence type="ECO:0000256" key="4">
    <source>
        <dbReference type="ARBA" id="ARBA00022692"/>
    </source>
</evidence>
<evidence type="ECO:0000256" key="1">
    <source>
        <dbReference type="ARBA" id="ARBA00006139"/>
    </source>
</evidence>
<evidence type="ECO:0000256" key="10">
    <source>
        <dbReference type="RuleBase" id="RU004181"/>
    </source>
</evidence>
<dbReference type="PRINTS" id="PR00781">
    <property type="entry name" value="LIPOSIGPTASE"/>
</dbReference>
<sequence>MTLLGHLAALAAVAIDQLSKVWAEANLAVGERHPLLGDMLALQLTYNPGAAFSLGASATPLITVLAAAGTMFAAWLAWRTTSLPWALSLGLILGGALGNVIDRLARHPGPGRGHVVDFIAYADWFIGNLADVFVFGGLTLCIAFAFMGKSMRP</sequence>
<dbReference type="AlphaFoldDB" id="A0AA87USV2"/>
<proteinExistence type="inferred from homology"/>
<keyword evidence="3 9" id="KW-0645">Protease</keyword>
<dbReference type="GO" id="GO:0006508">
    <property type="term" value="P:proteolysis"/>
    <property type="evidence" value="ECO:0007669"/>
    <property type="project" value="UniProtKB-KW"/>
</dbReference>
<gene>
    <name evidence="9" type="primary">lspA</name>
    <name evidence="11" type="ORF">ABA31_25890</name>
</gene>
<accession>A0AA87USV2</accession>
<evidence type="ECO:0000256" key="7">
    <source>
        <dbReference type="ARBA" id="ARBA00022989"/>
    </source>
</evidence>
<comment type="caution">
    <text evidence="11">The sequence shown here is derived from an EMBL/GenBank/DDBJ whole genome shotgun (WGS) entry which is preliminary data.</text>
</comment>
<feature type="active site" evidence="9">
    <location>
        <position position="117"/>
    </location>
</feature>
<dbReference type="RefSeq" id="WP_186808268.1">
    <property type="nucleotide sequence ID" value="NZ_BJUU01000022.1"/>
</dbReference>
<dbReference type="HAMAP" id="MF_00161">
    <property type="entry name" value="LspA"/>
    <property type="match status" value="1"/>
</dbReference>
<dbReference type="InterPro" id="IPR001872">
    <property type="entry name" value="Peptidase_A8"/>
</dbReference>
<comment type="function">
    <text evidence="9">This protein specifically catalyzes the removal of signal peptides from prolipoproteins.</text>
</comment>
<keyword evidence="2 9" id="KW-1003">Cell membrane</keyword>
<reference evidence="11 12" key="1">
    <citation type="submission" date="2019-07" db="EMBL/GenBank/DDBJ databases">
        <title>Whole genome shotgun sequence of Agrococcus baldri NBRC 103055.</title>
        <authorList>
            <person name="Hosoyama A."/>
            <person name="Uohara A."/>
            <person name="Ohji S."/>
            <person name="Ichikawa N."/>
        </authorList>
    </citation>
    <scope>NUCLEOTIDE SEQUENCE [LARGE SCALE GENOMIC DNA]</scope>
    <source>
        <strain evidence="11 12">NBRC 103055</strain>
    </source>
</reference>
<evidence type="ECO:0000256" key="2">
    <source>
        <dbReference type="ARBA" id="ARBA00022475"/>
    </source>
</evidence>
<keyword evidence="7 9" id="KW-1133">Transmembrane helix</keyword>
<dbReference type="PANTHER" id="PTHR33695">
    <property type="entry name" value="LIPOPROTEIN SIGNAL PEPTIDASE"/>
    <property type="match status" value="1"/>
</dbReference>
<keyword evidence="5 9" id="KW-0064">Aspartyl protease</keyword>
<comment type="pathway">
    <text evidence="9">Protein modification; lipoprotein biosynthesis (signal peptide cleavage).</text>
</comment>
<feature type="active site" evidence="9">
    <location>
        <position position="131"/>
    </location>
</feature>
<evidence type="ECO:0000313" key="11">
    <source>
        <dbReference type="EMBL" id="GEK81238.1"/>
    </source>
</evidence>
<dbReference type="EC" id="3.4.23.36" evidence="9"/>
<protein>
    <recommendedName>
        <fullName evidence="9">Lipoprotein signal peptidase</fullName>
        <ecNumber evidence="9">3.4.23.36</ecNumber>
    </recommendedName>
    <alternativeName>
        <fullName evidence="9">Prolipoprotein signal peptidase</fullName>
    </alternativeName>
    <alternativeName>
        <fullName evidence="9">Signal peptidase II</fullName>
        <shortName evidence="9">SPase II</shortName>
    </alternativeName>
</protein>
<dbReference type="Proteomes" id="UP000321749">
    <property type="component" value="Unassembled WGS sequence"/>
</dbReference>
<feature type="transmembrane region" description="Helical" evidence="9">
    <location>
        <begin position="85"/>
        <end position="105"/>
    </location>
</feature>
<feature type="transmembrane region" description="Helical" evidence="9">
    <location>
        <begin position="125"/>
        <end position="147"/>
    </location>
</feature>
<keyword evidence="6 9" id="KW-0378">Hydrolase</keyword>
<evidence type="ECO:0000256" key="5">
    <source>
        <dbReference type="ARBA" id="ARBA00022750"/>
    </source>
</evidence>
<evidence type="ECO:0000313" key="12">
    <source>
        <dbReference type="Proteomes" id="UP000321749"/>
    </source>
</evidence>